<evidence type="ECO:0000313" key="6">
    <source>
        <dbReference type="EMBL" id="MBH5333662.1"/>
    </source>
</evidence>
<keyword evidence="3" id="KW-1015">Disulfide bond</keyword>
<dbReference type="InterPro" id="IPR000997">
    <property type="entry name" value="Cholinesterase"/>
</dbReference>
<evidence type="ECO:0000256" key="4">
    <source>
        <dbReference type="RuleBase" id="RU361235"/>
    </source>
</evidence>
<dbReference type="InterPro" id="IPR002018">
    <property type="entry name" value="CarbesteraseB"/>
</dbReference>
<evidence type="ECO:0000256" key="2">
    <source>
        <dbReference type="ARBA" id="ARBA00022801"/>
    </source>
</evidence>
<protein>
    <recommendedName>
        <fullName evidence="4">Carboxylic ester hydrolase</fullName>
        <ecNumber evidence="4">3.1.1.-</ecNumber>
    </recommendedName>
</protein>
<dbReference type="PANTHER" id="PTHR43918:SF4">
    <property type="entry name" value="CARBOXYLIC ESTER HYDROLASE"/>
    <property type="match status" value="1"/>
</dbReference>
<evidence type="ECO:0000259" key="5">
    <source>
        <dbReference type="Pfam" id="PF00135"/>
    </source>
</evidence>
<comment type="similarity">
    <text evidence="1 4">Belongs to the type-B carboxylesterase/lipase family.</text>
</comment>
<evidence type="ECO:0000313" key="7">
    <source>
        <dbReference type="Proteomes" id="UP000807371"/>
    </source>
</evidence>
<dbReference type="Gene3D" id="3.40.50.1820">
    <property type="entry name" value="alpha/beta hydrolase"/>
    <property type="match status" value="1"/>
</dbReference>
<dbReference type="InterPro" id="IPR050654">
    <property type="entry name" value="AChE-related_enzymes"/>
</dbReference>
<dbReference type="RefSeq" id="WP_197987450.1">
    <property type="nucleotide sequence ID" value="NZ_JACYXC010000001.1"/>
</dbReference>
<dbReference type="Proteomes" id="UP000807371">
    <property type="component" value="Unassembled WGS sequence"/>
</dbReference>
<dbReference type="Pfam" id="PF00135">
    <property type="entry name" value="COesterase"/>
    <property type="match status" value="1"/>
</dbReference>
<sequence>MDITVPTSHGTVRGRQRHGVTAFLGIRYAAPPFGPRRMRPPQPPEPWTGVRDALEYGPSAPQPGYRPPISDLLPDARPWGEDCLCLNVWTPGPGRTGGSLPVMVWIHGGAFRNGAGSLPLYDGTRLAADGTVCVTLNYRLGAEGFALPADGTANLGLLDMIAALEWVRENIAAFGGDPDRVTVFGESAGAMSAVTLMAVERARPLFRRVIAQSGAGHHTHPADVARRLTERLAALAGTRPTLEGLAATPPERLITANTALAQELAGSHDRDRWGEAAGGTLTLLPVVDGTTLTARPADALAEGHATGTDLLLGTNSDEFRFFLVPVGREHRVTEAAVRALLASYGLAPDPALAAYRAARPGATPADLLSAVVTDHAYRIPALRLAEARAAHGADTYLYEFAWPSPAFDGRLGACHTLEIPFVFGTLGTALTGPDAPAGLSDRMRGAWTAFARDGRPGTAGGQLPAWPPYGTERAVLRLGDGPATVRRDPARAERLLWQQVR</sequence>
<comment type="caution">
    <text evidence="6">The sequence shown here is derived from an EMBL/GenBank/DDBJ whole genome shotgun (WGS) entry which is preliminary data.</text>
</comment>
<dbReference type="EMBL" id="JACYXC010000001">
    <property type="protein sequence ID" value="MBH5333662.1"/>
    <property type="molecule type" value="Genomic_DNA"/>
</dbReference>
<feature type="domain" description="Carboxylesterase type B" evidence="5">
    <location>
        <begin position="4"/>
        <end position="488"/>
    </location>
</feature>
<dbReference type="PANTHER" id="PTHR43918">
    <property type="entry name" value="ACETYLCHOLINESTERASE"/>
    <property type="match status" value="1"/>
</dbReference>
<accession>A0ABS0NET4</accession>
<dbReference type="InterPro" id="IPR029058">
    <property type="entry name" value="AB_hydrolase_fold"/>
</dbReference>
<dbReference type="EC" id="3.1.1.-" evidence="4"/>
<evidence type="ECO:0000256" key="1">
    <source>
        <dbReference type="ARBA" id="ARBA00005964"/>
    </source>
</evidence>
<organism evidence="6 7">
    <name type="scientific">Streptomyces pactum</name>
    <dbReference type="NCBI Taxonomy" id="68249"/>
    <lineage>
        <taxon>Bacteria</taxon>
        <taxon>Bacillati</taxon>
        <taxon>Actinomycetota</taxon>
        <taxon>Actinomycetes</taxon>
        <taxon>Kitasatosporales</taxon>
        <taxon>Streptomycetaceae</taxon>
        <taxon>Streptomyces</taxon>
    </lineage>
</organism>
<evidence type="ECO:0000256" key="3">
    <source>
        <dbReference type="ARBA" id="ARBA00023157"/>
    </source>
</evidence>
<dbReference type="SUPFAM" id="SSF53474">
    <property type="entry name" value="alpha/beta-Hydrolases"/>
    <property type="match status" value="1"/>
</dbReference>
<keyword evidence="7" id="KW-1185">Reference proteome</keyword>
<reference evidence="6 7" key="1">
    <citation type="submission" date="2020-09" db="EMBL/GenBank/DDBJ databases">
        <title>Biosynthesis of the nuclear factor of activated T cells inhibitor NFAT-133 and its congeners in Streptomyces pactum.</title>
        <authorList>
            <person name="Zhou W."/>
            <person name="Posri P."/>
            <person name="Abugrain M.E."/>
            <person name="Weisberg A.J."/>
            <person name="Chang J.H."/>
            <person name="Mahmud T."/>
        </authorList>
    </citation>
    <scope>NUCLEOTIDE SEQUENCE [LARGE SCALE GENOMIC DNA]</scope>
    <source>
        <strain evidence="6 7">ATCC 27456</strain>
    </source>
</reference>
<dbReference type="PRINTS" id="PR00878">
    <property type="entry name" value="CHOLNESTRASE"/>
</dbReference>
<name>A0ABS0NET4_9ACTN</name>
<dbReference type="InterPro" id="IPR019826">
    <property type="entry name" value="Carboxylesterase_B_AS"/>
</dbReference>
<proteinExistence type="inferred from homology"/>
<dbReference type="PROSITE" id="PS00122">
    <property type="entry name" value="CARBOXYLESTERASE_B_1"/>
    <property type="match status" value="1"/>
</dbReference>
<keyword evidence="2 4" id="KW-0378">Hydrolase</keyword>
<gene>
    <name evidence="6" type="ORF">IHE55_02100</name>
</gene>